<dbReference type="PANTHER" id="PTHR11579">
    <property type="entry name" value="PROTEIN-L-ISOASPARTATE O-METHYLTRANSFERASE"/>
    <property type="match status" value="1"/>
</dbReference>
<dbReference type="GO" id="GO:0030091">
    <property type="term" value="P:protein repair"/>
    <property type="evidence" value="ECO:0007669"/>
    <property type="project" value="UniProtKB-UniRule"/>
</dbReference>
<dbReference type="NCBIfam" id="NF001453">
    <property type="entry name" value="PRK00312.1"/>
    <property type="match status" value="1"/>
</dbReference>
<dbReference type="GO" id="GO:0005737">
    <property type="term" value="C:cytoplasm"/>
    <property type="evidence" value="ECO:0007669"/>
    <property type="project" value="UniProtKB-SubCell"/>
</dbReference>
<accession>A0A7C3Z1J3</accession>
<dbReference type="SUPFAM" id="SSF53335">
    <property type="entry name" value="S-adenosyl-L-methionine-dependent methyltransferases"/>
    <property type="match status" value="1"/>
</dbReference>
<evidence type="ECO:0000256" key="3">
    <source>
        <dbReference type="ARBA" id="ARBA00022490"/>
    </source>
</evidence>
<dbReference type="NCBIfam" id="TIGR00080">
    <property type="entry name" value="pimt"/>
    <property type="match status" value="1"/>
</dbReference>
<dbReference type="EMBL" id="DTMQ01000017">
    <property type="protein sequence ID" value="HGE99020.1"/>
    <property type="molecule type" value="Genomic_DNA"/>
</dbReference>
<evidence type="ECO:0000256" key="6">
    <source>
        <dbReference type="ARBA" id="ARBA00022691"/>
    </source>
</evidence>
<dbReference type="FunFam" id="3.40.50.150:FF:000010">
    <property type="entry name" value="Protein-L-isoaspartate O-methyltransferase"/>
    <property type="match status" value="1"/>
</dbReference>
<evidence type="ECO:0000256" key="5">
    <source>
        <dbReference type="ARBA" id="ARBA00022679"/>
    </source>
</evidence>
<dbReference type="Gene3D" id="3.40.50.150">
    <property type="entry name" value="Vaccinia Virus protein VP39"/>
    <property type="match status" value="1"/>
</dbReference>
<dbReference type="InterPro" id="IPR029063">
    <property type="entry name" value="SAM-dependent_MTases_sf"/>
</dbReference>
<feature type="active site" evidence="7">
    <location>
        <position position="96"/>
    </location>
</feature>
<dbReference type="GO" id="GO:0032259">
    <property type="term" value="P:methylation"/>
    <property type="evidence" value="ECO:0007669"/>
    <property type="project" value="UniProtKB-KW"/>
</dbReference>
<organism evidence="8">
    <name type="scientific">candidate division WOR-3 bacterium</name>
    <dbReference type="NCBI Taxonomy" id="2052148"/>
    <lineage>
        <taxon>Bacteria</taxon>
        <taxon>Bacteria division WOR-3</taxon>
    </lineage>
</organism>
<dbReference type="PROSITE" id="PS51257">
    <property type="entry name" value="PROKAR_LIPOPROTEIN"/>
    <property type="match status" value="1"/>
</dbReference>
<dbReference type="CDD" id="cd02440">
    <property type="entry name" value="AdoMet_MTases"/>
    <property type="match status" value="1"/>
</dbReference>
<name>A0A7C3Z1J3_UNCW3</name>
<comment type="caution">
    <text evidence="8">The sequence shown here is derived from an EMBL/GenBank/DDBJ whole genome shotgun (WGS) entry which is preliminary data.</text>
</comment>
<evidence type="ECO:0000256" key="7">
    <source>
        <dbReference type="HAMAP-Rule" id="MF_00090"/>
    </source>
</evidence>
<reference evidence="8" key="1">
    <citation type="journal article" date="2020" name="mSystems">
        <title>Genome- and Community-Level Interaction Insights into Carbon Utilization and Element Cycling Functions of Hydrothermarchaeota in Hydrothermal Sediment.</title>
        <authorList>
            <person name="Zhou Z."/>
            <person name="Liu Y."/>
            <person name="Xu W."/>
            <person name="Pan J."/>
            <person name="Luo Z.H."/>
            <person name="Li M."/>
        </authorList>
    </citation>
    <scope>NUCLEOTIDE SEQUENCE [LARGE SCALE GENOMIC DNA]</scope>
    <source>
        <strain evidence="8">SpSt-906</strain>
    </source>
</reference>
<keyword evidence="5 7" id="KW-0808">Transferase</keyword>
<protein>
    <recommendedName>
        <fullName evidence="7">Protein-L-isoaspartate O-methyltransferase</fullName>
        <ecNumber evidence="7">2.1.1.77</ecNumber>
    </recommendedName>
    <alternativeName>
        <fullName evidence="7">L-isoaspartyl protein carboxyl methyltransferase</fullName>
    </alternativeName>
    <alternativeName>
        <fullName evidence="7">Protein L-isoaspartyl methyltransferase</fullName>
    </alternativeName>
    <alternativeName>
        <fullName evidence="7">Protein-beta-aspartate methyltransferase</fullName>
        <shortName evidence="7">PIMT</shortName>
    </alternativeName>
</protein>
<dbReference type="EC" id="2.1.1.77" evidence="7"/>
<dbReference type="PROSITE" id="PS01279">
    <property type="entry name" value="PCMT"/>
    <property type="match status" value="1"/>
</dbReference>
<evidence type="ECO:0000256" key="2">
    <source>
        <dbReference type="ARBA" id="ARBA00005369"/>
    </source>
</evidence>
<keyword evidence="3 7" id="KW-0963">Cytoplasm</keyword>
<comment type="subcellular location">
    <subcellularLocation>
        <location evidence="1 7">Cytoplasm</location>
    </subcellularLocation>
</comment>
<keyword evidence="4 7" id="KW-0489">Methyltransferase</keyword>
<evidence type="ECO:0000313" key="8">
    <source>
        <dbReference type="EMBL" id="HGE99020.1"/>
    </source>
</evidence>
<dbReference type="PANTHER" id="PTHR11579:SF0">
    <property type="entry name" value="PROTEIN-L-ISOASPARTATE(D-ASPARTATE) O-METHYLTRANSFERASE"/>
    <property type="match status" value="1"/>
</dbReference>
<keyword evidence="6 7" id="KW-0949">S-adenosyl-L-methionine</keyword>
<sequence>MGFSRLPKKERTIWPFLLFIIFFLSCGGRKVKKEENDYTKLRKLMVQEQIAKRGIKDKRVLEAMETVPRHLFVPEDLRDEAYNDYPLPIGEEQTISQPYIVALMTELLELKGRERVLEIGTGSGYQAAILAHLCKEVYTIEIIEKLAQSAAERLKKMGYTNIFVRWGDGFEGWPEYAPFDDIIITCAIPEVPSPLLDQLKDGGKICAPYERTPGVQILTVFKKRGAKLDTNYIDYVRFVPMRGKIEGIR</sequence>
<evidence type="ECO:0000256" key="1">
    <source>
        <dbReference type="ARBA" id="ARBA00004496"/>
    </source>
</evidence>
<comment type="catalytic activity">
    <reaction evidence="7">
        <text>[protein]-L-isoaspartate + S-adenosyl-L-methionine = [protein]-L-isoaspartate alpha-methyl ester + S-adenosyl-L-homocysteine</text>
        <dbReference type="Rhea" id="RHEA:12705"/>
        <dbReference type="Rhea" id="RHEA-COMP:12143"/>
        <dbReference type="Rhea" id="RHEA-COMP:12144"/>
        <dbReference type="ChEBI" id="CHEBI:57856"/>
        <dbReference type="ChEBI" id="CHEBI:59789"/>
        <dbReference type="ChEBI" id="CHEBI:90596"/>
        <dbReference type="ChEBI" id="CHEBI:90598"/>
        <dbReference type="EC" id="2.1.1.77"/>
    </reaction>
</comment>
<dbReference type="InterPro" id="IPR000682">
    <property type="entry name" value="PCMT"/>
</dbReference>
<dbReference type="HAMAP" id="MF_00090">
    <property type="entry name" value="PIMT"/>
    <property type="match status" value="1"/>
</dbReference>
<gene>
    <name evidence="7" type="primary">pcm</name>
    <name evidence="8" type="ORF">ENX07_02970</name>
</gene>
<comment type="similarity">
    <text evidence="2 7">Belongs to the methyltransferase superfamily. L-isoaspartyl/D-aspartyl protein methyltransferase family.</text>
</comment>
<evidence type="ECO:0000256" key="4">
    <source>
        <dbReference type="ARBA" id="ARBA00022603"/>
    </source>
</evidence>
<dbReference type="AlphaFoldDB" id="A0A7C3Z1J3"/>
<comment type="function">
    <text evidence="7">Catalyzes the methyl esterification of L-isoaspartyl residues in peptides and proteins that result from spontaneous decomposition of normal L-aspartyl and L-asparaginyl residues. It plays a role in the repair and/or degradation of damaged proteins.</text>
</comment>
<dbReference type="Pfam" id="PF01135">
    <property type="entry name" value="PCMT"/>
    <property type="match status" value="1"/>
</dbReference>
<dbReference type="GO" id="GO:0004719">
    <property type="term" value="F:protein-L-isoaspartate (D-aspartate) O-methyltransferase activity"/>
    <property type="evidence" value="ECO:0007669"/>
    <property type="project" value="UniProtKB-UniRule"/>
</dbReference>
<proteinExistence type="inferred from homology"/>